<accession>A0A6A6JK25</accession>
<evidence type="ECO:0000256" key="5">
    <source>
        <dbReference type="ARBA" id="ARBA00023002"/>
    </source>
</evidence>
<feature type="chain" id="PRO_5025690652" evidence="6">
    <location>
        <begin position="23"/>
        <end position="505"/>
    </location>
</feature>
<evidence type="ECO:0000256" key="4">
    <source>
        <dbReference type="ARBA" id="ARBA00022827"/>
    </source>
</evidence>
<dbReference type="RefSeq" id="XP_033654396.1">
    <property type="nucleotide sequence ID" value="XM_033798317.1"/>
</dbReference>
<dbReference type="SUPFAM" id="SSF56176">
    <property type="entry name" value="FAD-binding/transporter-associated domain-like"/>
    <property type="match status" value="1"/>
</dbReference>
<feature type="signal peptide" evidence="6">
    <location>
        <begin position="1"/>
        <end position="22"/>
    </location>
</feature>
<reference evidence="8" key="1">
    <citation type="journal article" date="2020" name="Stud. Mycol.">
        <title>101 Dothideomycetes genomes: a test case for predicting lifestyles and emergence of pathogens.</title>
        <authorList>
            <person name="Haridas S."/>
            <person name="Albert R."/>
            <person name="Binder M."/>
            <person name="Bloem J."/>
            <person name="Labutti K."/>
            <person name="Salamov A."/>
            <person name="Andreopoulos B."/>
            <person name="Baker S."/>
            <person name="Barry K."/>
            <person name="Bills G."/>
            <person name="Bluhm B."/>
            <person name="Cannon C."/>
            <person name="Castanera R."/>
            <person name="Culley D."/>
            <person name="Daum C."/>
            <person name="Ezra D."/>
            <person name="Gonzalez J."/>
            <person name="Henrissat B."/>
            <person name="Kuo A."/>
            <person name="Liang C."/>
            <person name="Lipzen A."/>
            <person name="Lutzoni F."/>
            <person name="Magnuson J."/>
            <person name="Mondo S."/>
            <person name="Nolan M."/>
            <person name="Ohm R."/>
            <person name="Pangilinan J."/>
            <person name="Park H.-J."/>
            <person name="Ramirez L."/>
            <person name="Alfaro M."/>
            <person name="Sun H."/>
            <person name="Tritt A."/>
            <person name="Yoshinaga Y."/>
            <person name="Zwiers L.-H."/>
            <person name="Turgeon B."/>
            <person name="Goodwin S."/>
            <person name="Spatafora J."/>
            <person name="Crous P."/>
            <person name="Grigoriev I."/>
        </authorList>
    </citation>
    <scope>NUCLEOTIDE SEQUENCE</scope>
    <source>
        <strain evidence="8">CBS 379.55</strain>
    </source>
</reference>
<proteinExistence type="inferred from homology"/>
<keyword evidence="5" id="KW-0560">Oxidoreductase</keyword>
<dbReference type="InterPro" id="IPR006094">
    <property type="entry name" value="Oxid_FAD_bind_N"/>
</dbReference>
<evidence type="ECO:0000256" key="6">
    <source>
        <dbReference type="SAM" id="SignalP"/>
    </source>
</evidence>
<dbReference type="EMBL" id="ML986492">
    <property type="protein sequence ID" value="KAF2276857.1"/>
    <property type="molecule type" value="Genomic_DNA"/>
</dbReference>
<dbReference type="AlphaFoldDB" id="A0A6A6JK25"/>
<evidence type="ECO:0000313" key="8">
    <source>
        <dbReference type="EMBL" id="KAF2276857.1"/>
    </source>
</evidence>
<dbReference type="OrthoDB" id="9996127at2759"/>
<dbReference type="PANTHER" id="PTHR42973">
    <property type="entry name" value="BINDING OXIDOREDUCTASE, PUTATIVE (AFU_ORTHOLOGUE AFUA_1G17690)-RELATED"/>
    <property type="match status" value="1"/>
</dbReference>
<keyword evidence="6" id="KW-0732">Signal</keyword>
<dbReference type="PANTHER" id="PTHR42973:SF9">
    <property type="entry name" value="FAD-BINDING PCMH-TYPE DOMAIN-CONTAINING PROTEIN-RELATED"/>
    <property type="match status" value="1"/>
</dbReference>
<evidence type="ECO:0000256" key="3">
    <source>
        <dbReference type="ARBA" id="ARBA00022630"/>
    </source>
</evidence>
<dbReference type="GO" id="GO:0071949">
    <property type="term" value="F:FAD binding"/>
    <property type="evidence" value="ECO:0007669"/>
    <property type="project" value="InterPro"/>
</dbReference>
<dbReference type="Gene3D" id="3.30.465.10">
    <property type="match status" value="1"/>
</dbReference>
<dbReference type="PROSITE" id="PS51387">
    <property type="entry name" value="FAD_PCMH"/>
    <property type="match status" value="1"/>
</dbReference>
<protein>
    <submittedName>
        <fullName evidence="8">FAD-binding domain-containing protein</fullName>
    </submittedName>
</protein>
<keyword evidence="4" id="KW-0274">FAD</keyword>
<dbReference type="Gene3D" id="3.40.462.20">
    <property type="match status" value="1"/>
</dbReference>
<dbReference type="GeneID" id="54551492"/>
<keyword evidence="9" id="KW-1185">Reference proteome</keyword>
<dbReference type="InterPro" id="IPR050416">
    <property type="entry name" value="FAD-linked_Oxidoreductase"/>
</dbReference>
<dbReference type="Proteomes" id="UP000800097">
    <property type="component" value="Unassembled WGS sequence"/>
</dbReference>
<name>A0A6A6JK25_WESOR</name>
<feature type="domain" description="FAD-binding PCMH-type" evidence="7">
    <location>
        <begin position="70"/>
        <end position="239"/>
    </location>
</feature>
<dbReference type="InterPro" id="IPR016169">
    <property type="entry name" value="FAD-bd_PCMH_sub2"/>
</dbReference>
<evidence type="ECO:0000259" key="7">
    <source>
        <dbReference type="PROSITE" id="PS51387"/>
    </source>
</evidence>
<dbReference type="GO" id="GO:0016491">
    <property type="term" value="F:oxidoreductase activity"/>
    <property type="evidence" value="ECO:0007669"/>
    <property type="project" value="UniProtKB-KW"/>
</dbReference>
<evidence type="ECO:0000256" key="1">
    <source>
        <dbReference type="ARBA" id="ARBA00001974"/>
    </source>
</evidence>
<evidence type="ECO:0000256" key="2">
    <source>
        <dbReference type="ARBA" id="ARBA00005466"/>
    </source>
</evidence>
<comment type="similarity">
    <text evidence="2">Belongs to the oxygen-dependent FAD-linked oxidoreductase family.</text>
</comment>
<dbReference type="InterPro" id="IPR016166">
    <property type="entry name" value="FAD-bd_PCMH"/>
</dbReference>
<keyword evidence="3" id="KW-0285">Flavoprotein</keyword>
<sequence length="505" mass="55533">MISRLFAATAWAVASVLPVVSGNPTDLYNIFPRQNYDLSTLRPKLSANAQIYLPGTPEFTNLTVRWSNLETPNPNIVIVPATERDVSEIVKFAWTKDIPILGYNGHHGAITTLGRMDSGIEIYLPLLNSISIAKDGKTVTVGGGTNSKKLVDALWAAGKQTVTGTCECVSYLGPALGGGHGWLQGYHGLISDQWVSMNVVLADGTLKTITPQSDLWWAMGGAGHNFGIVTSVTAKIYPLVRPNWAIETIVFSGDKVEAVYAAANKYILQGGNQSADIINWSYWLNDASLDPEKPVIVMYILQEGVNTVDPKYTKPFHDIGPLAVSPKSGTYRDLAAWTGIALDSPPCQDFGFNNPRFPIYTKSYNVTAQKKAYELYKTAVSGASNPYYNSIFMFEDYGTKGVRSIDTKATAFGFRQDLILSAPLIIYAGEGPERDAAVKQLGNQLREILREGTGSPELHAYVNYAYGNEGPKSWYGYETWRQDRLRALKQKYDPKGKFSFYGQIV</sequence>
<dbReference type="Pfam" id="PF01565">
    <property type="entry name" value="FAD_binding_4"/>
    <property type="match status" value="1"/>
</dbReference>
<comment type="cofactor">
    <cofactor evidence="1">
        <name>FAD</name>
        <dbReference type="ChEBI" id="CHEBI:57692"/>
    </cofactor>
</comment>
<organism evidence="8 9">
    <name type="scientific">Westerdykella ornata</name>
    <dbReference type="NCBI Taxonomy" id="318751"/>
    <lineage>
        <taxon>Eukaryota</taxon>
        <taxon>Fungi</taxon>
        <taxon>Dikarya</taxon>
        <taxon>Ascomycota</taxon>
        <taxon>Pezizomycotina</taxon>
        <taxon>Dothideomycetes</taxon>
        <taxon>Pleosporomycetidae</taxon>
        <taxon>Pleosporales</taxon>
        <taxon>Sporormiaceae</taxon>
        <taxon>Westerdykella</taxon>
    </lineage>
</organism>
<gene>
    <name evidence="8" type="ORF">EI97DRAFT_433086</name>
</gene>
<evidence type="ECO:0000313" key="9">
    <source>
        <dbReference type="Proteomes" id="UP000800097"/>
    </source>
</evidence>
<dbReference type="InterPro" id="IPR036318">
    <property type="entry name" value="FAD-bd_PCMH-like_sf"/>
</dbReference>